<organism evidence="1 2">
    <name type="scientific">Rhizobium mongolense</name>
    <dbReference type="NCBI Taxonomy" id="57676"/>
    <lineage>
        <taxon>Bacteria</taxon>
        <taxon>Pseudomonadati</taxon>
        <taxon>Pseudomonadota</taxon>
        <taxon>Alphaproteobacteria</taxon>
        <taxon>Hyphomicrobiales</taxon>
        <taxon>Rhizobiaceae</taxon>
        <taxon>Rhizobium/Agrobacterium group</taxon>
        <taxon>Rhizobium</taxon>
    </lineage>
</organism>
<dbReference type="EMBL" id="JACIGM010000016">
    <property type="protein sequence ID" value="MBB4278030.1"/>
    <property type="molecule type" value="Genomic_DNA"/>
</dbReference>
<evidence type="ECO:0000313" key="2">
    <source>
        <dbReference type="Proteomes" id="UP000533641"/>
    </source>
</evidence>
<dbReference type="Proteomes" id="UP000533641">
    <property type="component" value="Unassembled WGS sequence"/>
</dbReference>
<comment type="caution">
    <text evidence="1">The sequence shown here is derived from an EMBL/GenBank/DDBJ whole genome shotgun (WGS) entry which is preliminary data.</text>
</comment>
<evidence type="ECO:0000313" key="1">
    <source>
        <dbReference type="EMBL" id="MBB4278030.1"/>
    </source>
</evidence>
<sequence length="53" mass="5743">MPSMILAFPVQAWKFEENRIAAGKPFNGSPSSPPDASLCPIVFDIEILLILIG</sequence>
<dbReference type="RefSeq" id="WP_183928892.1">
    <property type="nucleotide sequence ID" value="NZ_JACIGM010000016.1"/>
</dbReference>
<accession>A0A7W6WHH8</accession>
<gene>
    <name evidence="1" type="ORF">GGE12_005839</name>
</gene>
<proteinExistence type="predicted"/>
<reference evidence="1 2" key="1">
    <citation type="submission" date="2020-08" db="EMBL/GenBank/DDBJ databases">
        <title>Genomic Encyclopedia of Type Strains, Phase IV (KMG-V): Genome sequencing to study the core and pangenomes of soil and plant-associated prokaryotes.</title>
        <authorList>
            <person name="Whitman W."/>
        </authorList>
    </citation>
    <scope>NUCLEOTIDE SEQUENCE [LARGE SCALE GENOMIC DNA]</scope>
    <source>
        <strain evidence="1 2">SEMIA 402</strain>
    </source>
</reference>
<name>A0A7W6WHH8_9HYPH</name>
<dbReference type="AlphaFoldDB" id="A0A7W6WHH8"/>
<protein>
    <submittedName>
        <fullName evidence="1">Uncharacterized protein</fullName>
    </submittedName>
</protein>